<evidence type="ECO:0008006" key="4">
    <source>
        <dbReference type="Google" id="ProtNLM"/>
    </source>
</evidence>
<keyword evidence="1" id="KW-0732">Signal</keyword>
<evidence type="ECO:0000313" key="3">
    <source>
        <dbReference type="Proteomes" id="UP000600139"/>
    </source>
</evidence>
<protein>
    <recommendedName>
        <fullName evidence="4">PEP-CTERM protein-sorting domain-containing protein</fullName>
    </recommendedName>
</protein>
<comment type="caution">
    <text evidence="2">The sequence shown here is derived from an EMBL/GenBank/DDBJ whole genome shotgun (WGS) entry which is preliminary data.</text>
</comment>
<gene>
    <name evidence="2" type="ORF">JIN84_22555</name>
</gene>
<feature type="signal peptide" evidence="1">
    <location>
        <begin position="1"/>
        <end position="19"/>
    </location>
</feature>
<dbReference type="EMBL" id="JAENIK010000013">
    <property type="protein sequence ID" value="MBK1818417.1"/>
    <property type="molecule type" value="Genomic_DNA"/>
</dbReference>
<proteinExistence type="predicted"/>
<evidence type="ECO:0000256" key="1">
    <source>
        <dbReference type="SAM" id="SignalP"/>
    </source>
</evidence>
<keyword evidence="3" id="KW-1185">Reference proteome</keyword>
<evidence type="ECO:0000313" key="2">
    <source>
        <dbReference type="EMBL" id="MBK1818417.1"/>
    </source>
</evidence>
<dbReference type="RefSeq" id="WP_200353363.1">
    <property type="nucleotide sequence ID" value="NZ_BAABHZ010000002.1"/>
</dbReference>
<dbReference type="Proteomes" id="UP000600139">
    <property type="component" value="Unassembled WGS sequence"/>
</dbReference>
<dbReference type="AlphaFoldDB" id="A0A934R8T2"/>
<accession>A0A934R8T2</accession>
<feature type="chain" id="PRO_5037001099" description="PEP-CTERM protein-sorting domain-containing protein" evidence="1">
    <location>
        <begin position="20"/>
        <end position="259"/>
    </location>
</feature>
<sequence>MKPYTFIPLLPLLATSLSASVLVKYDFDKDHLGNTITGSTTGGTNGPVISTVYPSISFGASTAEPRVKKEYDNATDSPANYYWKGWDGNMMRVKNHGPASGPGVYAGSANLADAVTNASYFAFTYNPTVATSFTRISFQAAARVGTLNPLFELPVGITVRSSLTGTANLAATSMINAYAELAQYQSINIDLTGFDEFQDHNGSPVTFYFYMDSQGTTARREVFIDNLTLEGIQAIPESTSLLLAACGATGLIARRRRAR</sequence>
<reference evidence="2" key="1">
    <citation type="submission" date="2021-01" db="EMBL/GenBank/DDBJ databases">
        <title>Modified the classification status of verrucomicrobia.</title>
        <authorList>
            <person name="Feng X."/>
        </authorList>
    </citation>
    <scope>NUCLEOTIDE SEQUENCE</scope>
    <source>
        <strain evidence="2">JCM 18052</strain>
    </source>
</reference>
<organism evidence="2 3">
    <name type="scientific">Luteolibacter yonseiensis</name>
    <dbReference type="NCBI Taxonomy" id="1144680"/>
    <lineage>
        <taxon>Bacteria</taxon>
        <taxon>Pseudomonadati</taxon>
        <taxon>Verrucomicrobiota</taxon>
        <taxon>Verrucomicrobiia</taxon>
        <taxon>Verrucomicrobiales</taxon>
        <taxon>Verrucomicrobiaceae</taxon>
        <taxon>Luteolibacter</taxon>
    </lineage>
</organism>
<name>A0A934R8T2_9BACT</name>